<sequence length="88" mass="9661">MSEECSAQTFQLYPRRGRSAARARLYPAAYGGGPLGADGPARALLGDPSVTRRTTNLGLQLAYILMMLSAIYFRRQIVTSKEAEYETS</sequence>
<organism evidence="1 2">
    <name type="scientific">Pleurodeles waltl</name>
    <name type="common">Iberian ribbed newt</name>
    <dbReference type="NCBI Taxonomy" id="8319"/>
    <lineage>
        <taxon>Eukaryota</taxon>
        <taxon>Metazoa</taxon>
        <taxon>Chordata</taxon>
        <taxon>Craniata</taxon>
        <taxon>Vertebrata</taxon>
        <taxon>Euteleostomi</taxon>
        <taxon>Amphibia</taxon>
        <taxon>Batrachia</taxon>
        <taxon>Caudata</taxon>
        <taxon>Salamandroidea</taxon>
        <taxon>Salamandridae</taxon>
        <taxon>Pleurodelinae</taxon>
        <taxon>Pleurodeles</taxon>
    </lineage>
</organism>
<name>A0AAV7UB65_PLEWA</name>
<dbReference type="EMBL" id="JANPWB010000005">
    <property type="protein sequence ID" value="KAJ1186155.1"/>
    <property type="molecule type" value="Genomic_DNA"/>
</dbReference>
<evidence type="ECO:0000313" key="2">
    <source>
        <dbReference type="Proteomes" id="UP001066276"/>
    </source>
</evidence>
<dbReference type="Proteomes" id="UP001066276">
    <property type="component" value="Chromosome 3_1"/>
</dbReference>
<proteinExistence type="predicted"/>
<gene>
    <name evidence="1" type="ORF">NDU88_002938</name>
</gene>
<protein>
    <submittedName>
        <fullName evidence="1">Uncharacterized protein</fullName>
    </submittedName>
</protein>
<comment type="caution">
    <text evidence="1">The sequence shown here is derived from an EMBL/GenBank/DDBJ whole genome shotgun (WGS) entry which is preliminary data.</text>
</comment>
<dbReference type="AlphaFoldDB" id="A0AAV7UB65"/>
<keyword evidence="2" id="KW-1185">Reference proteome</keyword>
<reference evidence="1" key="1">
    <citation type="journal article" date="2022" name="bioRxiv">
        <title>Sequencing and chromosome-scale assembly of the giantPleurodeles waltlgenome.</title>
        <authorList>
            <person name="Brown T."/>
            <person name="Elewa A."/>
            <person name="Iarovenko S."/>
            <person name="Subramanian E."/>
            <person name="Araus A.J."/>
            <person name="Petzold A."/>
            <person name="Susuki M."/>
            <person name="Suzuki K.-i.T."/>
            <person name="Hayashi T."/>
            <person name="Toyoda A."/>
            <person name="Oliveira C."/>
            <person name="Osipova E."/>
            <person name="Leigh N.D."/>
            <person name="Simon A."/>
            <person name="Yun M.H."/>
        </authorList>
    </citation>
    <scope>NUCLEOTIDE SEQUENCE</scope>
    <source>
        <strain evidence="1">20211129_DDA</strain>
        <tissue evidence="1">Liver</tissue>
    </source>
</reference>
<evidence type="ECO:0000313" key="1">
    <source>
        <dbReference type="EMBL" id="KAJ1186155.1"/>
    </source>
</evidence>
<accession>A0AAV7UB65</accession>